<sequence>MIIKRLKTYTMNKYIIYSLFAAPLMNLSCNKFLEVAPPKTEVAAESAFSDEKTATATVSGLYTSMNNYNNQFASGLMTIVLSSLADDYYSAFTSYDEYRYNKLSPATSYLDRLWSQPYGYINHSNKIIEGLEASALSSRVKAQLSAEARFARVFNYFYLSNLFNKVPLITDTKDLDGNNQKGPASREELYAFMVDDLKKAAADISEDYQGNERTRPNRKAVDALLARVYLYQADWANAEATADKVINDNQYELSRDLNTVFLKTSKEAIWQLQTVNLSTAGVNTWEGFSIVPAAATARSYYQVYDSTVAAYEENDLRKAMWLKPYVVSNKTLYMPYKYKVRTGAPVTEYNTVLRLAEQYLIRAEARLNQNKLQAALQDINQIRERAGLAALPQTMDKASIALALEKERQLELLGEWGHRWFDLVRTNRALPVLSTVKTEFSESDTKIPIASTILLTNANLQQND</sequence>
<dbReference type="AlphaFoldDB" id="A0A420VWP7"/>
<reference evidence="9 10" key="1">
    <citation type="submission" date="2018-10" db="EMBL/GenBank/DDBJ databases">
        <title>Sphingobacterium sp. M05W1-28.</title>
        <authorList>
            <person name="Cai H."/>
        </authorList>
    </citation>
    <scope>NUCLEOTIDE SEQUENCE [LARGE SCALE GENOMIC DNA]</scope>
    <source>
        <strain evidence="9 10">M05W1-28</strain>
    </source>
</reference>
<proteinExistence type="inferred from homology"/>
<dbReference type="Pfam" id="PF14322">
    <property type="entry name" value="SusD-like_3"/>
    <property type="match status" value="1"/>
</dbReference>
<dbReference type="Gene3D" id="1.25.40.390">
    <property type="match status" value="1"/>
</dbReference>
<dbReference type="InterPro" id="IPR011990">
    <property type="entry name" value="TPR-like_helical_dom_sf"/>
</dbReference>
<comment type="similarity">
    <text evidence="2">Belongs to the SusD family.</text>
</comment>
<dbReference type="SUPFAM" id="SSF48452">
    <property type="entry name" value="TPR-like"/>
    <property type="match status" value="1"/>
</dbReference>
<comment type="subcellular location">
    <subcellularLocation>
        <location evidence="1">Cell outer membrane</location>
    </subcellularLocation>
</comment>
<protein>
    <submittedName>
        <fullName evidence="9">RagB/SusD family nutrient uptake outer membrane protein</fullName>
    </submittedName>
</protein>
<comment type="caution">
    <text evidence="9">The sequence shown here is derived from an EMBL/GenBank/DDBJ whole genome shotgun (WGS) entry which is preliminary data.</text>
</comment>
<dbReference type="Pfam" id="PF07980">
    <property type="entry name" value="SusD_RagB"/>
    <property type="match status" value="1"/>
</dbReference>
<dbReference type="Proteomes" id="UP000282423">
    <property type="component" value="Unassembled WGS sequence"/>
</dbReference>
<accession>A0A420VWP7</accession>
<evidence type="ECO:0000256" key="4">
    <source>
        <dbReference type="ARBA" id="ARBA00023136"/>
    </source>
</evidence>
<dbReference type="GO" id="GO:0009279">
    <property type="term" value="C:cell outer membrane"/>
    <property type="evidence" value="ECO:0007669"/>
    <property type="project" value="UniProtKB-SubCell"/>
</dbReference>
<evidence type="ECO:0000256" key="5">
    <source>
        <dbReference type="ARBA" id="ARBA00023237"/>
    </source>
</evidence>
<dbReference type="InterPro" id="IPR012944">
    <property type="entry name" value="SusD_RagB_dom"/>
</dbReference>
<organism evidence="9 10">
    <name type="scientific">Sphingobacterium puteale</name>
    <dbReference type="NCBI Taxonomy" id="2420510"/>
    <lineage>
        <taxon>Bacteria</taxon>
        <taxon>Pseudomonadati</taxon>
        <taxon>Bacteroidota</taxon>
        <taxon>Sphingobacteriia</taxon>
        <taxon>Sphingobacteriales</taxon>
        <taxon>Sphingobacteriaceae</taxon>
        <taxon>Sphingobacterium</taxon>
    </lineage>
</organism>
<keyword evidence="4" id="KW-0472">Membrane</keyword>
<dbReference type="CDD" id="cd08977">
    <property type="entry name" value="SusD"/>
    <property type="match status" value="1"/>
</dbReference>
<feature type="signal peptide" evidence="6">
    <location>
        <begin position="1"/>
        <end position="21"/>
    </location>
</feature>
<feature type="domain" description="SusD-like N-terminal" evidence="8">
    <location>
        <begin position="31"/>
        <end position="230"/>
    </location>
</feature>
<dbReference type="OrthoDB" id="621570at2"/>
<evidence type="ECO:0000259" key="8">
    <source>
        <dbReference type="Pfam" id="PF14322"/>
    </source>
</evidence>
<evidence type="ECO:0000256" key="2">
    <source>
        <dbReference type="ARBA" id="ARBA00006275"/>
    </source>
</evidence>
<keyword evidence="5" id="KW-0998">Cell outer membrane</keyword>
<evidence type="ECO:0000313" key="9">
    <source>
        <dbReference type="EMBL" id="RKO70657.1"/>
    </source>
</evidence>
<keyword evidence="10" id="KW-1185">Reference proteome</keyword>
<feature type="chain" id="PRO_5019207227" evidence="6">
    <location>
        <begin position="22"/>
        <end position="464"/>
    </location>
</feature>
<keyword evidence="3 6" id="KW-0732">Signal</keyword>
<evidence type="ECO:0000256" key="1">
    <source>
        <dbReference type="ARBA" id="ARBA00004442"/>
    </source>
</evidence>
<evidence type="ECO:0000256" key="3">
    <source>
        <dbReference type="ARBA" id="ARBA00022729"/>
    </source>
</evidence>
<evidence type="ECO:0000256" key="6">
    <source>
        <dbReference type="SAM" id="SignalP"/>
    </source>
</evidence>
<feature type="domain" description="RagB/SusD" evidence="7">
    <location>
        <begin position="328"/>
        <end position="426"/>
    </location>
</feature>
<evidence type="ECO:0000313" key="10">
    <source>
        <dbReference type="Proteomes" id="UP000282423"/>
    </source>
</evidence>
<dbReference type="InterPro" id="IPR033985">
    <property type="entry name" value="SusD-like_N"/>
</dbReference>
<dbReference type="EMBL" id="RBWS01000011">
    <property type="protein sequence ID" value="RKO70657.1"/>
    <property type="molecule type" value="Genomic_DNA"/>
</dbReference>
<gene>
    <name evidence="9" type="ORF">D7322_15395</name>
</gene>
<name>A0A420VWP7_9SPHI</name>
<evidence type="ECO:0000259" key="7">
    <source>
        <dbReference type="Pfam" id="PF07980"/>
    </source>
</evidence>